<evidence type="ECO:0000313" key="2">
    <source>
        <dbReference type="EMBL" id="SPQ19524.1"/>
    </source>
</evidence>
<protein>
    <submittedName>
        <fullName evidence="2">86957e2b-53bd-4319-816a-1cb0fbd40594</fullName>
    </submittedName>
</protein>
<feature type="compositionally biased region" description="Acidic residues" evidence="1">
    <location>
        <begin position="246"/>
        <end position="287"/>
    </location>
</feature>
<feature type="region of interest" description="Disordered" evidence="1">
    <location>
        <begin position="48"/>
        <end position="108"/>
    </location>
</feature>
<dbReference type="Proteomes" id="UP000289323">
    <property type="component" value="Unassembled WGS sequence"/>
</dbReference>
<name>A0A3S4AP83_9PEZI</name>
<organism evidence="2 3">
    <name type="scientific">Thermothielavioides terrestris</name>
    <dbReference type="NCBI Taxonomy" id="2587410"/>
    <lineage>
        <taxon>Eukaryota</taxon>
        <taxon>Fungi</taxon>
        <taxon>Dikarya</taxon>
        <taxon>Ascomycota</taxon>
        <taxon>Pezizomycotina</taxon>
        <taxon>Sordariomycetes</taxon>
        <taxon>Sordariomycetidae</taxon>
        <taxon>Sordariales</taxon>
        <taxon>Chaetomiaceae</taxon>
        <taxon>Thermothielavioides</taxon>
    </lineage>
</organism>
<dbReference type="EMBL" id="OUUZ01000001">
    <property type="protein sequence ID" value="SPQ19524.1"/>
    <property type="molecule type" value="Genomic_DNA"/>
</dbReference>
<sequence length="378" mass="40157">MEPVRDNITAVDGDIAAVHANSGDVPAVAAVPADVVVNGVAHNGSLGGRDVGGDGYLTDADADASEGAGVEQMELDREGDGDGGSGGVGAVNGVEEDSSSSASVAAADQREEEPLFHRLVEYLDSTSAAAARRPVPFAVCPICQTTQLSIRGVPLHRPLPHEHLSGLAPGTVLICGHMVCVPCWVAWGGDHVEFRAEVENGSEYQEGDFDEGPDDNEQQLQEGEEEAEEGEDDDDDMLGQEHPDENGDEDEQQQAGPDDQDDGEGEDEGEDEDEDEGEISEVDEDQFPDPPPQPAYEWRPPMKCPVCQLVLEHPGCGCPILPEDMPPSLEEDEDAAGGREYSYADDQWARRYPQTLPERADGAVSPFCAPCAARIGGN</sequence>
<reference evidence="2 3" key="1">
    <citation type="submission" date="2018-04" db="EMBL/GenBank/DDBJ databases">
        <authorList>
            <person name="Huttner S."/>
            <person name="Dainat J."/>
        </authorList>
    </citation>
    <scope>NUCLEOTIDE SEQUENCE [LARGE SCALE GENOMIC DNA]</scope>
</reference>
<dbReference type="AlphaFoldDB" id="A0A3S4AP83"/>
<evidence type="ECO:0000256" key="1">
    <source>
        <dbReference type="SAM" id="MobiDB-lite"/>
    </source>
</evidence>
<proteinExistence type="predicted"/>
<feature type="compositionally biased region" description="Acidic residues" evidence="1">
    <location>
        <begin position="205"/>
        <end position="238"/>
    </location>
</feature>
<accession>A0A3S4AP83</accession>
<gene>
    <name evidence="2" type="ORF">TT172_LOCUS1943</name>
</gene>
<feature type="region of interest" description="Disordered" evidence="1">
    <location>
        <begin position="203"/>
        <end position="298"/>
    </location>
</feature>
<evidence type="ECO:0000313" key="3">
    <source>
        <dbReference type="Proteomes" id="UP000289323"/>
    </source>
</evidence>